<dbReference type="Pfam" id="PF00440">
    <property type="entry name" value="TetR_N"/>
    <property type="match status" value="1"/>
</dbReference>
<dbReference type="Gene3D" id="1.10.357.10">
    <property type="entry name" value="Tetracycline Repressor, domain 2"/>
    <property type="match status" value="1"/>
</dbReference>
<protein>
    <submittedName>
        <fullName evidence="7">TetR family transcriptional regulator</fullName>
    </submittedName>
</protein>
<dbReference type="InterPro" id="IPR041490">
    <property type="entry name" value="KstR2_TetR_C"/>
</dbReference>
<dbReference type="RefSeq" id="WP_206008259.1">
    <property type="nucleotide sequence ID" value="NZ_CP070619.1"/>
</dbReference>
<feature type="region of interest" description="Disordered" evidence="5">
    <location>
        <begin position="1"/>
        <end position="21"/>
    </location>
</feature>
<reference evidence="7 8" key="2">
    <citation type="journal article" date="2022" name="Arch. Microbiol.">
        <title>Rhodococcus pseudokoreensis sp. nov. isolated from the rhizosphere of young M26 apple rootstocks.</title>
        <authorList>
            <person name="Kampfer P."/>
            <person name="Glaeser S.P."/>
            <person name="Blom J."/>
            <person name="Wolf J."/>
            <person name="Benning S."/>
            <person name="Schloter M."/>
            <person name="Neumann-Schaal M."/>
        </authorList>
    </citation>
    <scope>NUCLEOTIDE SEQUENCE [LARGE SCALE GENOMIC DNA]</scope>
    <source>
        <strain evidence="7 8">R79</strain>
    </source>
</reference>
<dbReference type="InterPro" id="IPR009057">
    <property type="entry name" value="Homeodomain-like_sf"/>
</dbReference>
<organism evidence="7 8">
    <name type="scientific">Rhodococcus pseudokoreensis</name>
    <dbReference type="NCBI Taxonomy" id="2811421"/>
    <lineage>
        <taxon>Bacteria</taxon>
        <taxon>Bacillati</taxon>
        <taxon>Actinomycetota</taxon>
        <taxon>Actinomycetes</taxon>
        <taxon>Mycobacteriales</taxon>
        <taxon>Nocardiaceae</taxon>
        <taxon>Rhodococcus</taxon>
    </lineage>
</organism>
<proteinExistence type="predicted"/>
<keyword evidence="3" id="KW-0804">Transcription</keyword>
<dbReference type="InterPro" id="IPR050109">
    <property type="entry name" value="HTH-type_TetR-like_transc_reg"/>
</dbReference>
<dbReference type="PROSITE" id="PS50977">
    <property type="entry name" value="HTH_TETR_2"/>
    <property type="match status" value="1"/>
</dbReference>
<dbReference type="Gene3D" id="1.10.10.60">
    <property type="entry name" value="Homeodomain-like"/>
    <property type="match status" value="1"/>
</dbReference>
<dbReference type="SUPFAM" id="SSF46689">
    <property type="entry name" value="Homeodomain-like"/>
    <property type="match status" value="1"/>
</dbReference>
<evidence type="ECO:0000256" key="3">
    <source>
        <dbReference type="ARBA" id="ARBA00023163"/>
    </source>
</evidence>
<evidence type="ECO:0000256" key="5">
    <source>
        <dbReference type="SAM" id="MobiDB-lite"/>
    </source>
</evidence>
<keyword evidence="1" id="KW-0805">Transcription regulation</keyword>
<dbReference type="PRINTS" id="PR00455">
    <property type="entry name" value="HTHTETR"/>
</dbReference>
<evidence type="ECO:0000256" key="1">
    <source>
        <dbReference type="ARBA" id="ARBA00023015"/>
    </source>
</evidence>
<name>A0A974W7Y1_9NOCA</name>
<sequence>MTDTRRGTESNSPAGTKAARTRQRIMDATARVVGERGYAGTRLFQVASEAGLQTAAIYYHFASLEELIESVIREGTTQVNTHVRHALAELPPDTDPLDRIAVAVEAHLRVTLGMSDYTIAAVRNSRQLPDSMRAAISVDEEEYGTVWRDLMNAAHTAGRIRSDADPYLTRMLIMGALNWAVEWWREDRVPVEIVIATAQTIVRRGLENRSAQATFPLFIEPRA</sequence>
<feature type="domain" description="HTH tetR-type" evidence="6">
    <location>
        <begin position="19"/>
        <end position="79"/>
    </location>
</feature>
<evidence type="ECO:0000313" key="8">
    <source>
        <dbReference type="Proteomes" id="UP000662986"/>
    </source>
</evidence>
<evidence type="ECO:0000256" key="4">
    <source>
        <dbReference type="PROSITE-ProRule" id="PRU00335"/>
    </source>
</evidence>
<dbReference type="InterPro" id="IPR036271">
    <property type="entry name" value="Tet_transcr_reg_TetR-rel_C_sf"/>
</dbReference>
<dbReference type="Proteomes" id="UP000662986">
    <property type="component" value="Chromosome"/>
</dbReference>
<dbReference type="EMBL" id="CP070619">
    <property type="protein sequence ID" value="QSE91878.1"/>
    <property type="molecule type" value="Genomic_DNA"/>
</dbReference>
<dbReference type="PANTHER" id="PTHR30055">
    <property type="entry name" value="HTH-TYPE TRANSCRIPTIONAL REGULATOR RUTR"/>
    <property type="match status" value="1"/>
</dbReference>
<dbReference type="InterPro" id="IPR001647">
    <property type="entry name" value="HTH_TetR"/>
</dbReference>
<keyword evidence="8" id="KW-1185">Reference proteome</keyword>
<dbReference type="Pfam" id="PF17932">
    <property type="entry name" value="TetR_C_24"/>
    <property type="match status" value="1"/>
</dbReference>
<dbReference type="SUPFAM" id="SSF48498">
    <property type="entry name" value="Tetracyclin repressor-like, C-terminal domain"/>
    <property type="match status" value="1"/>
</dbReference>
<keyword evidence="2 4" id="KW-0238">DNA-binding</keyword>
<gene>
    <name evidence="7" type="ORF">JWS13_26190</name>
</gene>
<evidence type="ECO:0000256" key="2">
    <source>
        <dbReference type="ARBA" id="ARBA00023125"/>
    </source>
</evidence>
<evidence type="ECO:0000259" key="6">
    <source>
        <dbReference type="PROSITE" id="PS50977"/>
    </source>
</evidence>
<accession>A0A974W7Y1</accession>
<feature type="DNA-binding region" description="H-T-H motif" evidence="4">
    <location>
        <begin position="42"/>
        <end position="61"/>
    </location>
</feature>
<evidence type="ECO:0000313" key="7">
    <source>
        <dbReference type="EMBL" id="QSE91878.1"/>
    </source>
</evidence>
<dbReference type="PANTHER" id="PTHR30055:SF234">
    <property type="entry name" value="HTH-TYPE TRANSCRIPTIONAL REGULATOR BETI"/>
    <property type="match status" value="1"/>
</dbReference>
<reference evidence="7 8" key="1">
    <citation type="journal article" date="2021" name="Microbiol. Resour. Announc.">
        <title>Complete Genome Sequences of Two Rhodococcus sp. Strains with Large and Linear Chromosomes, Isolated from Apple Rhizosphere.</title>
        <authorList>
            <person name="Benning S."/>
            <person name="Brugnone N."/>
            <person name="Siani R."/>
            <person name="Kublik S."/>
            <person name="Schloter M."/>
            <person name="Rad V."/>
        </authorList>
    </citation>
    <scope>NUCLEOTIDE SEQUENCE [LARGE SCALE GENOMIC DNA]</scope>
    <source>
        <strain evidence="7 8">R79</strain>
    </source>
</reference>